<geneLocation type="plasmid" evidence="1 2">
    <name>pHsi540</name>
</geneLocation>
<name>A0A8T8KSJ8_9EURY</name>
<keyword evidence="1" id="KW-0614">Plasmid</keyword>
<accession>A0A8T8KSJ8</accession>
<protein>
    <submittedName>
        <fullName evidence="1">Uncharacterized protein</fullName>
    </submittedName>
</protein>
<evidence type="ECO:0000313" key="2">
    <source>
        <dbReference type="Proteomes" id="UP000682967"/>
    </source>
</evidence>
<evidence type="ECO:0000313" key="1">
    <source>
        <dbReference type="EMBL" id="QUJ74353.1"/>
    </source>
</evidence>
<dbReference type="KEGG" id="hsin:KDQ40_17100"/>
<sequence>MTIDEKVRQCTSDIRRLKATVSDVRLLLSWGLNGCRHVDIYVALENE</sequence>
<dbReference type="Proteomes" id="UP000682967">
    <property type="component" value="Plasmid pHsi540"/>
</dbReference>
<proteinExistence type="predicted"/>
<organism evidence="1 2">
    <name type="scientific">Haloarcula marismortui ATCC 33800</name>
    <dbReference type="NCBI Taxonomy" id="662476"/>
    <lineage>
        <taxon>Archaea</taxon>
        <taxon>Methanobacteriati</taxon>
        <taxon>Methanobacteriota</taxon>
        <taxon>Stenosarchaea group</taxon>
        <taxon>Halobacteria</taxon>
        <taxon>Halobacteriales</taxon>
        <taxon>Haloarculaceae</taxon>
        <taxon>Haloarcula</taxon>
    </lineage>
</organism>
<dbReference type="EMBL" id="CP073368">
    <property type="protein sequence ID" value="QUJ74353.1"/>
    <property type="molecule type" value="Genomic_DNA"/>
</dbReference>
<dbReference type="AlphaFoldDB" id="A0A8T8KSJ8"/>
<reference evidence="1" key="1">
    <citation type="submission" date="2021-04" db="EMBL/GenBank/DDBJ databases">
        <title>Complete Genome sequence and Methylome Analysis of the Haloarchaeon Haloarcula sinaiiensis.</title>
        <authorList>
            <person name="Fomenkov A."/>
            <person name="DasSarma P."/>
            <person name="DasSarma S."/>
            <person name="Roberts R.J."/>
        </authorList>
    </citation>
    <scope>NUCLEOTIDE SEQUENCE</scope>
    <source>
        <strain evidence="1">ATCC 33800</strain>
        <plasmid evidence="1">pHsi540</plasmid>
    </source>
</reference>
<gene>
    <name evidence="1" type="ORF">KDQ40_17100</name>
</gene>